<feature type="compositionally biased region" description="Basic and acidic residues" evidence="3">
    <location>
        <begin position="316"/>
        <end position="329"/>
    </location>
</feature>
<evidence type="ECO:0000256" key="2">
    <source>
        <dbReference type="ARBA" id="ARBA00022679"/>
    </source>
</evidence>
<dbReference type="RefSeq" id="WP_092215424.1">
    <property type="nucleotide sequence ID" value="NZ_FMUX01000029.1"/>
</dbReference>
<evidence type="ECO:0000256" key="3">
    <source>
        <dbReference type="SAM" id="MobiDB-lite"/>
    </source>
</evidence>
<dbReference type="Gene3D" id="3.30.470.10">
    <property type="match status" value="1"/>
</dbReference>
<dbReference type="PANTHER" id="PTHR11236:SF9">
    <property type="entry name" value="ANTHRANILATE SYNTHASE COMPONENT 1"/>
    <property type="match status" value="1"/>
</dbReference>
<dbReference type="PANTHER" id="PTHR11236">
    <property type="entry name" value="AMINOBENZOATE/ANTHRANILATE SYNTHASE"/>
    <property type="match status" value="1"/>
</dbReference>
<dbReference type="InterPro" id="IPR043132">
    <property type="entry name" value="BCAT-like_C"/>
</dbReference>
<dbReference type="InterPro" id="IPR019999">
    <property type="entry name" value="Anth_synth_I-like"/>
</dbReference>
<evidence type="ECO:0000259" key="4">
    <source>
        <dbReference type="Pfam" id="PF00425"/>
    </source>
</evidence>
<dbReference type="InterPro" id="IPR043131">
    <property type="entry name" value="BCAT-like_N"/>
</dbReference>
<evidence type="ECO:0000259" key="5">
    <source>
        <dbReference type="Pfam" id="PF04715"/>
    </source>
</evidence>
<dbReference type="Pfam" id="PF00425">
    <property type="entry name" value="Chorismate_bind"/>
    <property type="match status" value="1"/>
</dbReference>
<gene>
    <name evidence="6" type="ORF">SAMN05216233_12946</name>
</gene>
<dbReference type="InterPro" id="IPR001544">
    <property type="entry name" value="Aminotrans_IV"/>
</dbReference>
<dbReference type="Gene3D" id="3.60.120.10">
    <property type="entry name" value="Anthranilate synthase"/>
    <property type="match status" value="1"/>
</dbReference>
<dbReference type="GO" id="GO:0000162">
    <property type="term" value="P:L-tryptophan biosynthetic process"/>
    <property type="evidence" value="ECO:0007669"/>
    <property type="project" value="TreeGrafter"/>
</dbReference>
<feature type="domain" description="Chorismate-utilising enzyme C-terminal" evidence="4">
    <location>
        <begin position="226"/>
        <end position="477"/>
    </location>
</feature>
<dbReference type="OrthoDB" id="9803598at2"/>
<feature type="domain" description="Anthranilate synthase component I N-terminal" evidence="5">
    <location>
        <begin position="50"/>
        <end position="179"/>
    </location>
</feature>
<dbReference type="Pfam" id="PF04715">
    <property type="entry name" value="Anth_synt_I_N"/>
    <property type="match status" value="1"/>
</dbReference>
<reference evidence="6 7" key="1">
    <citation type="submission" date="2016-10" db="EMBL/GenBank/DDBJ databases">
        <authorList>
            <person name="de Groot N.N."/>
        </authorList>
    </citation>
    <scope>NUCLEOTIDE SEQUENCE [LARGE SCALE GENOMIC DNA]</scope>
    <source>
        <strain evidence="6 7">AA1</strain>
    </source>
</reference>
<name>A0A1G5JEN8_9BACT</name>
<keyword evidence="2" id="KW-0808">Transferase</keyword>
<dbReference type="SUPFAM" id="SSF56752">
    <property type="entry name" value="D-aminoacid aminotransferase-like PLP-dependent enzymes"/>
    <property type="match status" value="1"/>
</dbReference>
<dbReference type="STRING" id="419481.SAMN05216233_12946"/>
<sequence length="766" mass="82741">MRSHSIYGVGANPAEQQGGPKVLDRLFNSWPDGLVVKRRALTLKESFEDLASRFARDEGTVVLLSGGELDSARYHMLATMPWLTLSGYGQAMTLSAGGRQERFTADPFDALRALSRRFALEGGQGWGPVASGLFGYLAYDLKDAVEKLPRTTLDRRKLPQLWFTAPRALVVKDRRTGEVSLWVTGESEAALHRTEQAFTERLAGPLPAPGRFGGDGGFVSNFDMPGYMAAIERVKEYIRAGDIYQVNMSQRFEGGFSGDPYALFTELFAANPAPFFAYVQAGSHQIVSTSPERFLKLDHRSVEARPIKGTRPRGKTPHEDDALRHELETSPKDDAELSMIVDLMRNDIGKVCRAGSVAVTQHKGVEAYKNVFHLVSIVEGQLDDAADGVDLLRATFPGGSITGCPKIRSMEIIDELETDRRHIYTGSIGYVSFHDTMDLSIAIRTATVSDGRVTFSVGGGVVYDSDPEAEYHETLHKGETLMNAFTGSPSARGPEERVWLDGRLAPATAAGLPVMSRAVQYGAGVFETLRVEKGQAPFLARHLARLNKSWSGLFGGALPDLTWEPIISRVVEANGLADRTAAVKIMVGEGRGEGLAFGGHVAVTARPYTHRLKVLDKPGLSLVSFPSPRTSALADHKSFNYLLSLKALAYAGEMGADESLLMNGDKTVSELATANLLALSGDRVILPASPHVLPGVMQSLVLPVLESWGYTVAREPLGVADLLAMDGVMATNALMGAVPVLEVDGKAIKGMVTGLCADLNAELGIR</sequence>
<dbReference type="InterPro" id="IPR005801">
    <property type="entry name" value="ADC_synthase"/>
</dbReference>
<dbReference type="Gene3D" id="3.20.10.10">
    <property type="entry name" value="D-amino Acid Aminotransferase, subunit A, domain 2"/>
    <property type="match status" value="1"/>
</dbReference>
<protein>
    <recommendedName>
        <fullName evidence="1">aminodeoxychorismate synthase</fullName>
        <ecNumber evidence="1">2.6.1.85</ecNumber>
    </recommendedName>
</protein>
<dbReference type="InterPro" id="IPR036038">
    <property type="entry name" value="Aminotransferase-like"/>
</dbReference>
<dbReference type="InterPro" id="IPR015890">
    <property type="entry name" value="Chorismate_C"/>
</dbReference>
<proteinExistence type="predicted"/>
<organism evidence="6 7">
    <name type="scientific">Desulfoluna spongiiphila</name>
    <dbReference type="NCBI Taxonomy" id="419481"/>
    <lineage>
        <taxon>Bacteria</taxon>
        <taxon>Pseudomonadati</taxon>
        <taxon>Thermodesulfobacteriota</taxon>
        <taxon>Desulfobacteria</taxon>
        <taxon>Desulfobacterales</taxon>
        <taxon>Desulfolunaceae</taxon>
        <taxon>Desulfoluna</taxon>
    </lineage>
</organism>
<dbReference type="GO" id="GO:0009396">
    <property type="term" value="P:folic acid-containing compound biosynthetic process"/>
    <property type="evidence" value="ECO:0007669"/>
    <property type="project" value="InterPro"/>
</dbReference>
<dbReference type="NCBIfam" id="TIGR00553">
    <property type="entry name" value="pabB"/>
    <property type="match status" value="1"/>
</dbReference>
<dbReference type="InterPro" id="IPR006805">
    <property type="entry name" value="Anth_synth_I_N"/>
</dbReference>
<dbReference type="EC" id="2.6.1.85" evidence="1"/>
<dbReference type="GO" id="GO:0046820">
    <property type="term" value="F:4-amino-4-deoxychorismate synthase activity"/>
    <property type="evidence" value="ECO:0007669"/>
    <property type="project" value="UniProtKB-EC"/>
</dbReference>
<accession>A0A1G5JEN8</accession>
<evidence type="ECO:0000313" key="7">
    <source>
        <dbReference type="Proteomes" id="UP000198870"/>
    </source>
</evidence>
<dbReference type="AlphaFoldDB" id="A0A1G5JEN8"/>
<dbReference type="SUPFAM" id="SSF56322">
    <property type="entry name" value="ADC synthase"/>
    <property type="match status" value="1"/>
</dbReference>
<dbReference type="Pfam" id="PF01063">
    <property type="entry name" value="Aminotran_4"/>
    <property type="match status" value="1"/>
</dbReference>
<dbReference type="EMBL" id="FMUX01000029">
    <property type="protein sequence ID" value="SCY86812.1"/>
    <property type="molecule type" value="Genomic_DNA"/>
</dbReference>
<dbReference type="Proteomes" id="UP000198870">
    <property type="component" value="Unassembled WGS sequence"/>
</dbReference>
<evidence type="ECO:0000256" key="1">
    <source>
        <dbReference type="ARBA" id="ARBA00013139"/>
    </source>
</evidence>
<keyword evidence="7" id="KW-1185">Reference proteome</keyword>
<dbReference type="PRINTS" id="PR00095">
    <property type="entry name" value="ANTSNTHASEI"/>
</dbReference>
<dbReference type="InterPro" id="IPR005802">
    <property type="entry name" value="ADC_synth_comp_1"/>
</dbReference>
<evidence type="ECO:0000313" key="6">
    <source>
        <dbReference type="EMBL" id="SCY86812.1"/>
    </source>
</evidence>
<feature type="region of interest" description="Disordered" evidence="3">
    <location>
        <begin position="307"/>
        <end position="329"/>
    </location>
</feature>